<evidence type="ECO:0000313" key="2">
    <source>
        <dbReference type="Proteomes" id="UP001158576"/>
    </source>
</evidence>
<evidence type="ECO:0000313" key="1">
    <source>
        <dbReference type="EMBL" id="CAG5083829.1"/>
    </source>
</evidence>
<gene>
    <name evidence="1" type="ORF">OKIOD_LOCUS2032</name>
</gene>
<organism evidence="1 2">
    <name type="scientific">Oikopleura dioica</name>
    <name type="common">Tunicate</name>
    <dbReference type="NCBI Taxonomy" id="34765"/>
    <lineage>
        <taxon>Eukaryota</taxon>
        <taxon>Metazoa</taxon>
        <taxon>Chordata</taxon>
        <taxon>Tunicata</taxon>
        <taxon>Appendicularia</taxon>
        <taxon>Copelata</taxon>
        <taxon>Oikopleuridae</taxon>
        <taxon>Oikopleura</taxon>
    </lineage>
</organism>
<dbReference type="Proteomes" id="UP001158576">
    <property type="component" value="Chromosome PAR"/>
</dbReference>
<accession>A0ABN7RV21</accession>
<reference evidence="1 2" key="1">
    <citation type="submission" date="2021-04" db="EMBL/GenBank/DDBJ databases">
        <authorList>
            <person name="Bliznina A."/>
        </authorList>
    </citation>
    <scope>NUCLEOTIDE SEQUENCE [LARGE SCALE GENOMIC DNA]</scope>
</reference>
<sequence>MRFTRALRGGGNWDLIPPEKIPSPNFWNKVVKGTPYEFTQVQLSRKGLHHAWTRHEIAKYDTVMRRNPYMLTLFNDELLKLAVIITAGIIFAEEICGFYPFGHDPHQGHGASASPAFNDVQINGVPEVQGDEHTRYYRGQNCVSNDHFMQPTTVTPENK</sequence>
<protein>
    <submittedName>
        <fullName evidence="1">Oidioi.mRNA.OKI2018_I69.PAR.g10474.t1.cds</fullName>
    </submittedName>
</protein>
<dbReference type="EMBL" id="OU015568">
    <property type="protein sequence ID" value="CAG5083829.1"/>
    <property type="molecule type" value="Genomic_DNA"/>
</dbReference>
<name>A0ABN7RV21_OIKDI</name>
<keyword evidence="2" id="KW-1185">Reference proteome</keyword>
<proteinExistence type="predicted"/>